<organism evidence="3 4">
    <name type="scientific">Leptobrachium leishanense</name>
    <name type="common">Leishan spiny toad</name>
    <dbReference type="NCBI Taxonomy" id="445787"/>
    <lineage>
        <taxon>Eukaryota</taxon>
        <taxon>Metazoa</taxon>
        <taxon>Chordata</taxon>
        <taxon>Craniata</taxon>
        <taxon>Vertebrata</taxon>
        <taxon>Euteleostomi</taxon>
        <taxon>Amphibia</taxon>
        <taxon>Batrachia</taxon>
        <taxon>Anura</taxon>
        <taxon>Pelobatoidea</taxon>
        <taxon>Megophryidae</taxon>
        <taxon>Leptobrachium</taxon>
    </lineage>
</organism>
<dbReference type="PANTHER" id="PTHR13802">
    <property type="entry name" value="MUCIN 4-RELATED"/>
    <property type="match status" value="1"/>
</dbReference>
<dbReference type="GO" id="GO:0007160">
    <property type="term" value="P:cell-matrix adhesion"/>
    <property type="evidence" value="ECO:0007669"/>
    <property type="project" value="InterPro"/>
</dbReference>
<dbReference type="Proteomes" id="UP000694569">
    <property type="component" value="Unplaced"/>
</dbReference>
<reference evidence="3" key="1">
    <citation type="submission" date="2025-08" db="UniProtKB">
        <authorList>
            <consortium name="Ensembl"/>
        </authorList>
    </citation>
    <scope>IDENTIFICATION</scope>
</reference>
<dbReference type="PROSITE" id="PS51220">
    <property type="entry name" value="NIDO"/>
    <property type="match status" value="1"/>
</dbReference>
<dbReference type="SMART" id="SM00539">
    <property type="entry name" value="NIDO"/>
    <property type="match status" value="1"/>
</dbReference>
<dbReference type="GeneTree" id="ENSGT00730000110943"/>
<keyword evidence="1" id="KW-0732">Signal</keyword>
<dbReference type="PANTHER" id="PTHR13802:SF59">
    <property type="entry name" value="SUSHI DOMAIN-CONTAINING PROTEIN 2"/>
    <property type="match status" value="1"/>
</dbReference>
<dbReference type="InterPro" id="IPR003886">
    <property type="entry name" value="NIDO_dom"/>
</dbReference>
<feature type="chain" id="PRO_5045625129" description="NIDO domain-containing protein" evidence="1">
    <location>
        <begin position="22"/>
        <end position="300"/>
    </location>
</feature>
<feature type="signal peptide" evidence="1">
    <location>
        <begin position="1"/>
        <end position="21"/>
    </location>
</feature>
<dbReference type="InterPro" id="IPR051495">
    <property type="entry name" value="Epithelial_Barrier/Signaling"/>
</dbReference>
<dbReference type="OrthoDB" id="6236007at2759"/>
<reference evidence="3" key="2">
    <citation type="submission" date="2025-09" db="UniProtKB">
        <authorList>
            <consortium name="Ensembl"/>
        </authorList>
    </citation>
    <scope>IDENTIFICATION</scope>
</reference>
<accession>A0A8C5QAY2</accession>
<protein>
    <recommendedName>
        <fullName evidence="2">NIDO domain-containing protein</fullName>
    </recommendedName>
</protein>
<evidence type="ECO:0000313" key="4">
    <source>
        <dbReference type="Proteomes" id="UP000694569"/>
    </source>
</evidence>
<evidence type="ECO:0000256" key="1">
    <source>
        <dbReference type="SAM" id="SignalP"/>
    </source>
</evidence>
<keyword evidence="4" id="KW-1185">Reference proteome</keyword>
<evidence type="ECO:0000313" key="3">
    <source>
        <dbReference type="Ensembl" id="ENSLLEP00000034485.1"/>
    </source>
</evidence>
<dbReference type="AlphaFoldDB" id="A0A8C5QAY2"/>
<proteinExistence type="predicted"/>
<name>A0A8C5QAY2_9ANUR</name>
<sequence>MLLVLLFLLVAVFVAVHLVSSESFLYPFGTSVGDKITPVEDDGTSGEVHLSAVFKFFSKEYNSLYVNNNGVISFKSATFVTPFWGDVDIELGGRVCYRECTDPGLLQMITNDMESHLPEQHFTATWAFIATWDKVAYYGSASTRVNTFQAVLTSDGYRYYIILNYEDVQWTTGTASDGDPETGLGGIPAQAGFNSGDSSHYFNIPGSRTPEILKIKSTSNVDFPGKWIFRVDNFEVPGGSYFAKEGEEFWKDDGCSTKCLCKSNGDIPCVSESCPPSATCEASGSFFKCQEIQEKEKTCF</sequence>
<feature type="domain" description="NIDO" evidence="2">
    <location>
        <begin position="82"/>
        <end position="234"/>
    </location>
</feature>
<dbReference type="Pfam" id="PF06119">
    <property type="entry name" value="NIDO"/>
    <property type="match status" value="1"/>
</dbReference>
<evidence type="ECO:0000259" key="2">
    <source>
        <dbReference type="PROSITE" id="PS51220"/>
    </source>
</evidence>
<dbReference type="Ensembl" id="ENSLLET00000035798.1">
    <property type="protein sequence ID" value="ENSLLEP00000034485.1"/>
    <property type="gene ID" value="ENSLLEG00000021764.1"/>
</dbReference>